<dbReference type="Pfam" id="PF00782">
    <property type="entry name" value="DSPc"/>
    <property type="match status" value="1"/>
</dbReference>
<dbReference type="GO" id="GO:0004722">
    <property type="term" value="F:protein serine/threonine phosphatase activity"/>
    <property type="evidence" value="ECO:0007669"/>
    <property type="project" value="UniProtKB-EC"/>
</dbReference>
<dbReference type="GO" id="GO:0033549">
    <property type="term" value="F:MAP kinase phosphatase activity"/>
    <property type="evidence" value="ECO:0007669"/>
    <property type="project" value="TreeGrafter"/>
</dbReference>
<dbReference type="InterPro" id="IPR029021">
    <property type="entry name" value="Prot-tyrosine_phosphatase-like"/>
</dbReference>
<dbReference type="SUPFAM" id="SSF52799">
    <property type="entry name" value="(Phosphotyrosine protein) phosphatases II"/>
    <property type="match status" value="1"/>
</dbReference>
<dbReference type="EC" id="3.1.3.16" evidence="2"/>
<dbReference type="InterPro" id="IPR020405">
    <property type="entry name" value="Atypical_DUSP_subfamA"/>
</dbReference>
<evidence type="ECO:0000256" key="1">
    <source>
        <dbReference type="PIRSR" id="PIRSR620405-1"/>
    </source>
</evidence>
<evidence type="ECO:0000256" key="2">
    <source>
        <dbReference type="RuleBase" id="RU366038"/>
    </source>
</evidence>
<sequence>MAEGQVNSDCNINRLFARASEVDGALLYGVMASTSRTPSCVSGFEGLSCGFDRQLLGLSCVEVYPIIYVGDAARARDRNYLQRIGITHVLNAALGVGVGMVDINASYYQGLGLNFLSLPIIDHPLFELTPYFQTAVDFVSGGFESGGKVLVYCLRGKSRSISLAVAYLMIKVGMPAPMALRICCSKVEANINLGFLSEIATLHNCLRAMVPQLD</sequence>
<keyword evidence="5" id="KW-1185">Reference proteome</keyword>
<comment type="similarity">
    <text evidence="2">Belongs to the protein-tyrosine phosphatase family. Non-receptor class dual specificity subfamily.</text>
</comment>
<reference evidence="4" key="2">
    <citation type="journal article" date="2023" name="BMC Genomics">
        <title>Pest status, molecular evolution, and epigenetic factors derived from the genome assembly of Frankliniella fusca, a thysanopteran phytovirus vector.</title>
        <authorList>
            <person name="Catto M.A."/>
            <person name="Labadie P.E."/>
            <person name="Jacobson A.L."/>
            <person name="Kennedy G.G."/>
            <person name="Srinivasan R."/>
            <person name="Hunt B.G."/>
        </authorList>
    </citation>
    <scope>NUCLEOTIDE SEQUENCE</scope>
    <source>
        <strain evidence="4">PL_HMW_Pooled</strain>
    </source>
</reference>
<dbReference type="PANTHER" id="PTHR45682:SF5">
    <property type="entry name" value="DUAL SPECIFICITY PROTEIN PHOSPHATASE"/>
    <property type="match status" value="1"/>
</dbReference>
<feature type="active site" description="Phosphocysteine intermediate" evidence="1">
    <location>
        <position position="153"/>
    </location>
</feature>
<keyword evidence="2" id="KW-0904">Protein phosphatase</keyword>
<feature type="domain" description="Tyrosine-protein phosphatase" evidence="3">
    <location>
        <begin position="59"/>
        <end position="208"/>
    </location>
</feature>
<proteinExistence type="inferred from homology"/>
<dbReference type="GO" id="GO:0004725">
    <property type="term" value="F:protein tyrosine phosphatase activity"/>
    <property type="evidence" value="ECO:0007669"/>
    <property type="project" value="UniProtKB-EC"/>
</dbReference>
<gene>
    <name evidence="4" type="ORF">KUF71_000946</name>
</gene>
<evidence type="ECO:0000259" key="3">
    <source>
        <dbReference type="PROSITE" id="PS50054"/>
    </source>
</evidence>
<reference evidence="4" key="1">
    <citation type="submission" date="2021-07" db="EMBL/GenBank/DDBJ databases">
        <authorList>
            <person name="Catto M.A."/>
            <person name="Jacobson A."/>
            <person name="Kennedy G."/>
            <person name="Labadie P."/>
            <person name="Hunt B.G."/>
            <person name="Srinivasan R."/>
        </authorList>
    </citation>
    <scope>NUCLEOTIDE SEQUENCE</scope>
    <source>
        <strain evidence="4">PL_HMW_Pooled</strain>
        <tissue evidence="4">Head</tissue>
    </source>
</reference>
<dbReference type="EC" id="3.1.3.48" evidence="2"/>
<comment type="caution">
    <text evidence="4">The sequence shown here is derived from an EMBL/GenBank/DDBJ whole genome shotgun (WGS) entry which is preliminary data.</text>
</comment>
<evidence type="ECO:0000313" key="4">
    <source>
        <dbReference type="EMBL" id="KAK3918374.1"/>
    </source>
</evidence>
<evidence type="ECO:0000313" key="5">
    <source>
        <dbReference type="Proteomes" id="UP001219518"/>
    </source>
</evidence>
<dbReference type="GO" id="GO:0008138">
    <property type="term" value="F:protein tyrosine/serine/threonine phosphatase activity"/>
    <property type="evidence" value="ECO:0007669"/>
    <property type="project" value="UniProtKB-UniRule"/>
</dbReference>
<dbReference type="Proteomes" id="UP001219518">
    <property type="component" value="Unassembled WGS sequence"/>
</dbReference>
<dbReference type="GO" id="GO:0043409">
    <property type="term" value="P:negative regulation of MAPK cascade"/>
    <property type="evidence" value="ECO:0007669"/>
    <property type="project" value="TreeGrafter"/>
</dbReference>
<dbReference type="EMBL" id="JAHWGI010000935">
    <property type="protein sequence ID" value="KAK3918374.1"/>
    <property type="molecule type" value="Genomic_DNA"/>
</dbReference>
<keyword evidence="2" id="KW-0378">Hydrolase</keyword>
<comment type="catalytic activity">
    <reaction evidence="2">
        <text>O-phospho-L-tyrosyl-[protein] + H2O = L-tyrosyl-[protein] + phosphate</text>
        <dbReference type="Rhea" id="RHEA:10684"/>
        <dbReference type="Rhea" id="RHEA-COMP:10136"/>
        <dbReference type="Rhea" id="RHEA-COMP:20101"/>
        <dbReference type="ChEBI" id="CHEBI:15377"/>
        <dbReference type="ChEBI" id="CHEBI:43474"/>
        <dbReference type="ChEBI" id="CHEBI:46858"/>
        <dbReference type="ChEBI" id="CHEBI:61978"/>
        <dbReference type="EC" id="3.1.3.48"/>
    </reaction>
</comment>
<dbReference type="AlphaFoldDB" id="A0AAE1HBJ8"/>
<dbReference type="PROSITE" id="PS50054">
    <property type="entry name" value="TYR_PHOSPHATASE_DUAL"/>
    <property type="match status" value="1"/>
</dbReference>
<organism evidence="4 5">
    <name type="scientific">Frankliniella fusca</name>
    <dbReference type="NCBI Taxonomy" id="407009"/>
    <lineage>
        <taxon>Eukaryota</taxon>
        <taxon>Metazoa</taxon>
        <taxon>Ecdysozoa</taxon>
        <taxon>Arthropoda</taxon>
        <taxon>Hexapoda</taxon>
        <taxon>Insecta</taxon>
        <taxon>Pterygota</taxon>
        <taxon>Neoptera</taxon>
        <taxon>Paraneoptera</taxon>
        <taxon>Thysanoptera</taxon>
        <taxon>Terebrantia</taxon>
        <taxon>Thripoidea</taxon>
        <taxon>Thripidae</taxon>
        <taxon>Frankliniella</taxon>
    </lineage>
</organism>
<dbReference type="PRINTS" id="PR01908">
    <property type="entry name" value="ADSPHPHTASE"/>
</dbReference>
<dbReference type="InterPro" id="IPR020422">
    <property type="entry name" value="TYR_PHOSPHATASE_DUAL_dom"/>
</dbReference>
<dbReference type="PANTHER" id="PTHR45682">
    <property type="entry name" value="AGAP008228-PA"/>
    <property type="match status" value="1"/>
</dbReference>
<dbReference type="Gene3D" id="3.90.190.10">
    <property type="entry name" value="Protein tyrosine phosphatase superfamily"/>
    <property type="match status" value="1"/>
</dbReference>
<comment type="function">
    <text evidence="2">Dual specificity phosphatase able to dephosphorylate phosphotyrosine, phosphoserine and phosphothreonine residues, with a preference for phosphotyrosine as a substrate.</text>
</comment>
<accession>A0AAE1HBJ8</accession>
<protein>
    <recommendedName>
        <fullName evidence="2">Dual specificity protein phosphatase</fullName>
        <ecNumber evidence="2">3.1.3.16</ecNumber>
        <ecNumber evidence="2">3.1.3.48</ecNumber>
    </recommendedName>
</protein>
<comment type="catalytic activity">
    <reaction evidence="2">
        <text>O-phospho-L-threonyl-[protein] + H2O = L-threonyl-[protein] + phosphate</text>
        <dbReference type="Rhea" id="RHEA:47004"/>
        <dbReference type="Rhea" id="RHEA-COMP:11060"/>
        <dbReference type="Rhea" id="RHEA-COMP:11605"/>
        <dbReference type="ChEBI" id="CHEBI:15377"/>
        <dbReference type="ChEBI" id="CHEBI:30013"/>
        <dbReference type="ChEBI" id="CHEBI:43474"/>
        <dbReference type="ChEBI" id="CHEBI:61977"/>
        <dbReference type="EC" id="3.1.3.16"/>
    </reaction>
</comment>
<name>A0AAE1HBJ8_9NEOP</name>
<dbReference type="GO" id="GO:0005737">
    <property type="term" value="C:cytoplasm"/>
    <property type="evidence" value="ECO:0007669"/>
    <property type="project" value="TreeGrafter"/>
</dbReference>
<comment type="catalytic activity">
    <reaction evidence="2">
        <text>O-phospho-L-seryl-[protein] + H2O = L-seryl-[protein] + phosphate</text>
        <dbReference type="Rhea" id="RHEA:20629"/>
        <dbReference type="Rhea" id="RHEA-COMP:9863"/>
        <dbReference type="Rhea" id="RHEA-COMP:11604"/>
        <dbReference type="ChEBI" id="CHEBI:15377"/>
        <dbReference type="ChEBI" id="CHEBI:29999"/>
        <dbReference type="ChEBI" id="CHEBI:43474"/>
        <dbReference type="ChEBI" id="CHEBI:83421"/>
        <dbReference type="EC" id="3.1.3.16"/>
    </reaction>
</comment>
<dbReference type="PRINTS" id="PR01909">
    <property type="entry name" value="ADSPHPHTASEA"/>
</dbReference>
<dbReference type="SMART" id="SM00195">
    <property type="entry name" value="DSPc"/>
    <property type="match status" value="1"/>
</dbReference>
<dbReference type="InterPro" id="IPR000340">
    <property type="entry name" value="Dual-sp_phosphatase_cat-dom"/>
</dbReference>